<sequence>MAPHRFANPTPAVVQKMLDNIILNGTSTRSKLFTDQPRFVSCITGGGGSFFSYILGKAGASTSFLEGLCPYDKRSALDFLSSHGESAENIGFCSKEMAAKMAQCSHSRAIELSPLLIDWPSVYGLSCTATIVSHYKRRGDYRAHIGCTNSFGETSTTCFTFQKGYRRRHEEEAACANLAVKALYEMTGHHDVDPSEFAITEQPLNPEDRTNEVGDLGQGIESPPKLVPLTPLSPTSPQFTVLIQQASRVDRPIEVNAPSKLPQGSVIIYPHPSFDIPSSFTQLLDAEGLNREGELGKSWTRYQPSTLIFKNSNVPSDIFSSIDYLAPDDENVEGATRIENWGLLSAPTSDTDSDCDVHGIQALFAVLTKYKDSGATFLLSLDDFDTVSRKNPRILAYIAGKGGRFAVDCNGRKLHGAMAMLEATVSNDVFFKIAHALVPVNPEKSSKSATFNDGSPSTKDVISTQIGDDTDASDGFAICRWENGITYTGFWKRSSFDGLGSKMYSKGGGYVGSWESCKRHGMGVSHYHGKFGYDKWEGNFVNNLPDGKGVMSDIDGNTKSFLFVAGEPKEEY</sequence>
<evidence type="ECO:0000313" key="1">
    <source>
        <dbReference type="EMBL" id="GMI20385.1"/>
    </source>
</evidence>
<dbReference type="AlphaFoldDB" id="A0A9W7FWQ8"/>
<dbReference type="GO" id="GO:0016887">
    <property type="term" value="F:ATP hydrolysis activity"/>
    <property type="evidence" value="ECO:0007669"/>
    <property type="project" value="TreeGrafter"/>
</dbReference>
<dbReference type="GO" id="GO:0000309">
    <property type="term" value="F:nicotinamide-nucleotide adenylyltransferase activity"/>
    <property type="evidence" value="ECO:0007669"/>
    <property type="project" value="TreeGrafter"/>
</dbReference>
<keyword evidence="2" id="KW-1185">Reference proteome</keyword>
<proteinExistence type="predicted"/>
<dbReference type="EMBL" id="BRXZ01008043">
    <property type="protein sequence ID" value="GMI20385.1"/>
    <property type="molecule type" value="Genomic_DNA"/>
</dbReference>
<accession>A0A9W7FWQ8</accession>
<evidence type="ECO:0000313" key="2">
    <source>
        <dbReference type="Proteomes" id="UP001165082"/>
    </source>
</evidence>
<dbReference type="InterPro" id="IPR036653">
    <property type="entry name" value="CinA-like_C"/>
</dbReference>
<protein>
    <submittedName>
        <fullName evidence="1">Uncharacterized protein</fullName>
    </submittedName>
</protein>
<dbReference type="PANTHER" id="PTHR31285:SF0">
    <property type="entry name" value="NICOTINAMIDE MONONUCLEOTIDE ADENYLYLTRANSFERASE"/>
    <property type="match status" value="1"/>
</dbReference>
<dbReference type="OrthoDB" id="5591297at2759"/>
<organism evidence="1 2">
    <name type="scientific">Triparma retinervis</name>
    <dbReference type="NCBI Taxonomy" id="2557542"/>
    <lineage>
        <taxon>Eukaryota</taxon>
        <taxon>Sar</taxon>
        <taxon>Stramenopiles</taxon>
        <taxon>Ochrophyta</taxon>
        <taxon>Bolidophyceae</taxon>
        <taxon>Parmales</taxon>
        <taxon>Triparmaceae</taxon>
        <taxon>Triparma</taxon>
    </lineage>
</organism>
<name>A0A9W7FWQ8_9STRA</name>
<reference evidence="1" key="1">
    <citation type="submission" date="2022-07" db="EMBL/GenBank/DDBJ databases">
        <title>Genome analysis of Parmales, a sister group of diatoms, reveals the evolutionary specialization of diatoms from phago-mixotrophs to photoautotrophs.</title>
        <authorList>
            <person name="Ban H."/>
            <person name="Sato S."/>
            <person name="Yoshikawa S."/>
            <person name="Kazumasa Y."/>
            <person name="Nakamura Y."/>
            <person name="Ichinomiya M."/>
            <person name="Saitoh K."/>
            <person name="Sato N."/>
            <person name="Blanc-Mathieu R."/>
            <person name="Endo H."/>
            <person name="Kuwata A."/>
            <person name="Ogata H."/>
        </authorList>
    </citation>
    <scope>NUCLEOTIDE SEQUENCE</scope>
</reference>
<dbReference type="SUPFAM" id="SSF142433">
    <property type="entry name" value="CinA-like"/>
    <property type="match status" value="1"/>
</dbReference>
<dbReference type="PANTHER" id="PTHR31285">
    <property type="entry name" value="NICOTINAMIDE MONONUCLEOTIDE ADENYLYLTRANSFERASE"/>
    <property type="match status" value="1"/>
</dbReference>
<gene>
    <name evidence="1" type="ORF">TrRE_jg6717</name>
</gene>
<dbReference type="GO" id="GO:0005634">
    <property type="term" value="C:nucleus"/>
    <property type="evidence" value="ECO:0007669"/>
    <property type="project" value="TreeGrafter"/>
</dbReference>
<dbReference type="Gene3D" id="3.90.950.20">
    <property type="entry name" value="CinA-like"/>
    <property type="match status" value="1"/>
</dbReference>
<dbReference type="GO" id="GO:0005737">
    <property type="term" value="C:cytoplasm"/>
    <property type="evidence" value="ECO:0007669"/>
    <property type="project" value="TreeGrafter"/>
</dbReference>
<dbReference type="Proteomes" id="UP001165082">
    <property type="component" value="Unassembled WGS sequence"/>
</dbReference>
<dbReference type="SUPFAM" id="SSF82185">
    <property type="entry name" value="Histone H3 K4-specific methyltransferase SET7/9 N-terminal domain"/>
    <property type="match status" value="1"/>
</dbReference>
<comment type="caution">
    <text evidence="1">The sequence shown here is derived from an EMBL/GenBank/DDBJ whole genome shotgun (WGS) entry which is preliminary data.</text>
</comment>